<sequence>MAESANDELESIREELDEALYQCEKRSGNFFGQQSLPKAPNPCISIEGHGLIGLPLSESKGRRLHQMDAQSASLNSGTTGTEKSCSLAIDGSKILIRNPEFDSHLAENIVPKLSLGLGAQNWTVRPRAELHAMYVCTTNSELVPCDDVASGPTGAFGKLLIFLPSKFTGGTLRLSRDAFKYYETSQLEADSELSTSALAWINGTSVTSLPVLSGYRLVLSYHLINSSPTGIIPSLNALADALTGVRRVLLNWKQAWEGGGSNGIPDVFYFFTTEFDDYREDEHFEEDEDPRLSKRISPLASELGIKLYKAELEIHQDGTIVEPKGMDDEVEFKEIDREEFRILNLATLDGVPVKRISGITFDENQIIPSSFRDDMVAPDKRYFGGIWAEGQLERWYYRKALVISLSTDFTKPDTVVEHICKSLLRDELIPQEGEELVDRLVEMCSPGEVSDTEVKKASGVLLQLATQWHNSKMKEQSLSLRPQETETQDIDVQGSALANKSSVPTFGVATELSAPRFEALKPSNPFAVDNMDRGQELHKASFTHNGTGEKRSHDAFLGIPPEQLPNKNGALTQWRSNETPRHLAKRVKVEE</sequence>
<dbReference type="OrthoDB" id="2495224at2759"/>
<dbReference type="Proteomes" id="UP000053477">
    <property type="component" value="Unassembled WGS sequence"/>
</dbReference>
<accession>A0A0H2RLT2</accession>
<evidence type="ECO:0000256" key="1">
    <source>
        <dbReference type="SAM" id="MobiDB-lite"/>
    </source>
</evidence>
<proteinExistence type="predicted"/>
<gene>
    <name evidence="2" type="ORF">SCHPADRAFT_941109</name>
</gene>
<dbReference type="AlphaFoldDB" id="A0A0H2RLT2"/>
<organism evidence="2 3">
    <name type="scientific">Schizopora paradoxa</name>
    <dbReference type="NCBI Taxonomy" id="27342"/>
    <lineage>
        <taxon>Eukaryota</taxon>
        <taxon>Fungi</taxon>
        <taxon>Dikarya</taxon>
        <taxon>Basidiomycota</taxon>
        <taxon>Agaricomycotina</taxon>
        <taxon>Agaricomycetes</taxon>
        <taxon>Hymenochaetales</taxon>
        <taxon>Schizoporaceae</taxon>
        <taxon>Schizopora</taxon>
    </lineage>
</organism>
<keyword evidence="3" id="KW-1185">Reference proteome</keyword>
<feature type="compositionally biased region" description="Basic residues" evidence="1">
    <location>
        <begin position="582"/>
        <end position="591"/>
    </location>
</feature>
<name>A0A0H2RLT2_9AGAM</name>
<evidence type="ECO:0000313" key="2">
    <source>
        <dbReference type="EMBL" id="KLO12537.1"/>
    </source>
</evidence>
<reference evidence="2 3" key="1">
    <citation type="submission" date="2015-04" db="EMBL/GenBank/DDBJ databases">
        <title>Complete genome sequence of Schizopora paradoxa KUC8140, a cosmopolitan wood degrader in East Asia.</title>
        <authorList>
            <consortium name="DOE Joint Genome Institute"/>
            <person name="Min B."/>
            <person name="Park H."/>
            <person name="Jang Y."/>
            <person name="Kim J.-J."/>
            <person name="Kim K.H."/>
            <person name="Pangilinan J."/>
            <person name="Lipzen A."/>
            <person name="Riley R."/>
            <person name="Grigoriev I.V."/>
            <person name="Spatafora J.W."/>
            <person name="Choi I.-G."/>
        </authorList>
    </citation>
    <scope>NUCLEOTIDE SEQUENCE [LARGE SCALE GENOMIC DNA]</scope>
    <source>
        <strain evidence="2 3">KUC8140</strain>
    </source>
</reference>
<dbReference type="EMBL" id="KQ085975">
    <property type="protein sequence ID" value="KLO12537.1"/>
    <property type="molecule type" value="Genomic_DNA"/>
</dbReference>
<feature type="region of interest" description="Disordered" evidence="1">
    <location>
        <begin position="562"/>
        <end position="591"/>
    </location>
</feature>
<protein>
    <submittedName>
        <fullName evidence="2">Uncharacterized protein</fullName>
    </submittedName>
</protein>
<dbReference type="InParanoid" id="A0A0H2RLT2"/>
<feature type="compositionally biased region" description="Polar residues" evidence="1">
    <location>
        <begin position="565"/>
        <end position="577"/>
    </location>
</feature>
<evidence type="ECO:0000313" key="3">
    <source>
        <dbReference type="Proteomes" id="UP000053477"/>
    </source>
</evidence>